<dbReference type="Pfam" id="PF08063">
    <property type="entry name" value="Zn_ribbon_PADR1"/>
    <property type="match status" value="1"/>
</dbReference>
<reference evidence="21 22" key="1">
    <citation type="journal article" date="2021" name="Comput. Struct. Biotechnol. J.">
        <title>De novo genome assembly of the potent medicinal plant Rehmannia glutinosa using nanopore technology.</title>
        <authorList>
            <person name="Ma L."/>
            <person name="Dong C."/>
            <person name="Song C."/>
            <person name="Wang X."/>
            <person name="Zheng X."/>
            <person name="Niu Y."/>
            <person name="Chen S."/>
            <person name="Feng W."/>
        </authorList>
    </citation>
    <scope>NUCLEOTIDE SEQUENCE [LARGE SCALE GENOMIC DNA]</scope>
    <source>
        <strain evidence="21">DH-2019</strain>
    </source>
</reference>
<keyword evidence="22" id="KW-1185">Reference proteome</keyword>
<dbReference type="EMBL" id="JABTTQ020000001">
    <property type="protein sequence ID" value="KAK6163580.1"/>
    <property type="molecule type" value="Genomic_DNA"/>
</dbReference>
<keyword evidence="7" id="KW-0479">Metal-binding</keyword>
<dbReference type="Gene3D" id="3.40.50.10190">
    <property type="entry name" value="BRCT domain"/>
    <property type="match status" value="1"/>
</dbReference>
<evidence type="ECO:0000256" key="5">
    <source>
        <dbReference type="ARBA" id="ARBA00022679"/>
    </source>
</evidence>
<evidence type="ECO:0000256" key="10">
    <source>
        <dbReference type="ARBA" id="ARBA00022833"/>
    </source>
</evidence>
<dbReference type="PROSITE" id="PS51977">
    <property type="entry name" value="WGR"/>
    <property type="match status" value="1"/>
</dbReference>
<dbReference type="PANTHER" id="PTHR10459:SF106">
    <property type="entry name" value="PROTEIN ADP-RIBOSYLTRANSFERASE PARP3"/>
    <property type="match status" value="1"/>
</dbReference>
<dbReference type="InterPro" id="IPR001357">
    <property type="entry name" value="BRCT_dom"/>
</dbReference>
<evidence type="ECO:0000259" key="19">
    <source>
        <dbReference type="PROSITE" id="PS51060"/>
    </source>
</evidence>
<evidence type="ECO:0000313" key="22">
    <source>
        <dbReference type="Proteomes" id="UP001318860"/>
    </source>
</evidence>
<feature type="compositionally biased region" description="Basic and acidic residues" evidence="16">
    <location>
        <begin position="17"/>
        <end position="32"/>
    </location>
</feature>
<dbReference type="Pfam" id="PF02877">
    <property type="entry name" value="PARP_reg"/>
    <property type="match status" value="1"/>
</dbReference>
<dbReference type="InterPro" id="IPR008893">
    <property type="entry name" value="WGR_domain"/>
</dbReference>
<evidence type="ECO:0000256" key="13">
    <source>
        <dbReference type="ARBA" id="ARBA00024347"/>
    </source>
</evidence>
<sequence length="820" mass="91820">MYLTCKVHEKRSHAHSSGKEEKMVTRKQKAEAETGQSPKKAKLEDEDEAEDQNGQRASAKSTEEIKAAFEKFCKATSEHLSIQQMREILEANGQDSTGSDDAVVPRCQDILFYGPLDKCYICGGTLEATDSTYKCSGTYSEWSSCIFTTRDPPRKDEPIKLPDSVMDSDVVDLLKEHQDVKSRPPRVLSSTDKPFKGMMISLAGRLTRTHQYWKSKIEKHGGKVSNSIIGANCLVVSPAERERGGSSKLAEAMERGIPIVREAWLSDSIEKKELQSLDSYDIVSDLAVDGKKIPLYEQDASEEALETITAELKVFGKRGVHKDTKLQNNGGEILEKDGLLYNCAFARSDRGRGVNEFCILQLITVPENRLYMYYKKGQIGDESGADETLDEWEDVNAAIKDFAKRFEELTGNEFEPWEREKKIEKKMLKFFPIDIDDGVEVRHGALGLRQLGVAVAHCKLDPKVGNFMKILCSQEIYRYALMEMGLDFPDLPLGMITDIHLKRCEQVLLEFTEKLKTTKETGEKEGALWSDFSQRIFTLMPSTRPYVFRDFSDIADHGAAAFETVRDINVASRLIGDMSGATLDDPLFERYKKLGCSISPVEKDSDDFKMIAKYLEKTYEPVKVGEISYGVSIDDVFAVELSAGPSLDEIKRLPNKVLLWCGTRSSNLLRHLEKGFLPAVCFLPVPGYMFGKAIVCSDAAAEAARYGFTAVDRPEGFLVLAVASLGENVTELTSPPEDATSLEEKKKGVIALGRKRTDESEHFTWNGDIKVPCGELIPSEHKDSPLEYNEYAVYDPQQVSIRYLVAVKFEEKGVVYDTAE</sequence>
<comment type="caution">
    <text evidence="21">The sequence shown here is derived from an EMBL/GenBank/DDBJ whole genome shotgun (WGS) entry which is preliminary data.</text>
</comment>
<dbReference type="PROSITE" id="PS51060">
    <property type="entry name" value="PARP_ALPHA_HD"/>
    <property type="match status" value="1"/>
</dbReference>
<evidence type="ECO:0000256" key="6">
    <source>
        <dbReference type="ARBA" id="ARBA00022695"/>
    </source>
</evidence>
<dbReference type="InterPro" id="IPR050800">
    <property type="entry name" value="ARTD/PARP"/>
</dbReference>
<comment type="catalytic activity">
    <reaction evidence="2">
        <text>L-glutamyl-[protein] + NAD(+) = 5-O-(ADP-D-ribosyl)-L-glutamyl-[protein] + nicotinamide</text>
        <dbReference type="Rhea" id="RHEA:58224"/>
        <dbReference type="Rhea" id="RHEA-COMP:10208"/>
        <dbReference type="Rhea" id="RHEA-COMP:15089"/>
        <dbReference type="ChEBI" id="CHEBI:17154"/>
        <dbReference type="ChEBI" id="CHEBI:29973"/>
        <dbReference type="ChEBI" id="CHEBI:57540"/>
        <dbReference type="ChEBI" id="CHEBI:142540"/>
    </reaction>
</comment>
<protein>
    <recommendedName>
        <fullName evidence="15">Poly [ADP-ribose] polymerase</fullName>
        <shortName evidence="15">PARP</shortName>
        <ecNumber evidence="15">2.4.2.-</ecNumber>
    </recommendedName>
</protein>
<dbReference type="InterPro" id="IPR049296">
    <property type="entry name" value="PARP1-like_PADR1_N"/>
</dbReference>
<feature type="domain" description="WGR" evidence="20">
    <location>
        <begin position="330"/>
        <end position="427"/>
    </location>
</feature>
<evidence type="ECO:0000256" key="7">
    <source>
        <dbReference type="ARBA" id="ARBA00022723"/>
    </source>
</evidence>
<feature type="domain" description="PARP alpha-helical" evidence="19">
    <location>
        <begin position="457"/>
        <end position="576"/>
    </location>
</feature>
<dbReference type="SUPFAM" id="SSF52113">
    <property type="entry name" value="BRCT domain"/>
    <property type="match status" value="1"/>
</dbReference>
<evidence type="ECO:0000256" key="4">
    <source>
        <dbReference type="ARBA" id="ARBA00022676"/>
    </source>
</evidence>
<keyword evidence="11 15" id="KW-0520">NAD</keyword>
<dbReference type="Gene3D" id="3.90.228.10">
    <property type="match status" value="1"/>
</dbReference>
<evidence type="ECO:0000256" key="12">
    <source>
        <dbReference type="ARBA" id="ARBA00023242"/>
    </source>
</evidence>
<organism evidence="21 22">
    <name type="scientific">Rehmannia glutinosa</name>
    <name type="common">Chinese foxglove</name>
    <dbReference type="NCBI Taxonomy" id="99300"/>
    <lineage>
        <taxon>Eukaryota</taxon>
        <taxon>Viridiplantae</taxon>
        <taxon>Streptophyta</taxon>
        <taxon>Embryophyta</taxon>
        <taxon>Tracheophyta</taxon>
        <taxon>Spermatophyta</taxon>
        <taxon>Magnoliopsida</taxon>
        <taxon>eudicotyledons</taxon>
        <taxon>Gunneridae</taxon>
        <taxon>Pentapetalae</taxon>
        <taxon>asterids</taxon>
        <taxon>lamiids</taxon>
        <taxon>Lamiales</taxon>
        <taxon>Orobanchaceae</taxon>
        <taxon>Rehmannieae</taxon>
        <taxon>Rehmannia</taxon>
    </lineage>
</organism>
<dbReference type="InterPro" id="IPR036420">
    <property type="entry name" value="BRCT_dom_sf"/>
</dbReference>
<dbReference type="PROSITE" id="PS50172">
    <property type="entry name" value="BRCT"/>
    <property type="match status" value="1"/>
</dbReference>
<evidence type="ECO:0000256" key="11">
    <source>
        <dbReference type="ARBA" id="ARBA00023027"/>
    </source>
</evidence>
<dbReference type="Gene3D" id="3.90.640.80">
    <property type="match status" value="1"/>
</dbReference>
<dbReference type="Gene3D" id="1.20.142.10">
    <property type="entry name" value="Poly(ADP-ribose) polymerase, regulatory domain"/>
    <property type="match status" value="1"/>
</dbReference>
<keyword evidence="12" id="KW-0539">Nucleus</keyword>
<evidence type="ECO:0000256" key="9">
    <source>
        <dbReference type="ARBA" id="ARBA00022771"/>
    </source>
</evidence>
<dbReference type="InterPro" id="IPR036616">
    <property type="entry name" value="Poly(ADP-ribose)pol_reg_dom_sf"/>
</dbReference>
<dbReference type="SMART" id="SM00773">
    <property type="entry name" value="WGR"/>
    <property type="match status" value="1"/>
</dbReference>
<evidence type="ECO:0000259" key="20">
    <source>
        <dbReference type="PROSITE" id="PS51977"/>
    </source>
</evidence>
<dbReference type="Pfam" id="PF05406">
    <property type="entry name" value="WGR"/>
    <property type="match status" value="1"/>
</dbReference>
<dbReference type="Proteomes" id="UP001318860">
    <property type="component" value="Unassembled WGS sequence"/>
</dbReference>
<evidence type="ECO:0000259" key="18">
    <source>
        <dbReference type="PROSITE" id="PS51059"/>
    </source>
</evidence>
<keyword evidence="10" id="KW-0862">Zinc</keyword>
<dbReference type="Pfam" id="PF21728">
    <property type="entry name" value="PADR1_N"/>
    <property type="match status" value="1"/>
</dbReference>
<dbReference type="InterPro" id="IPR036930">
    <property type="entry name" value="WGR_dom_sf"/>
</dbReference>
<dbReference type="CDD" id="cd01437">
    <property type="entry name" value="parp_like"/>
    <property type="match status" value="1"/>
</dbReference>
<evidence type="ECO:0000256" key="16">
    <source>
        <dbReference type="SAM" id="MobiDB-lite"/>
    </source>
</evidence>
<keyword evidence="9" id="KW-0863">Zinc-finger</keyword>
<dbReference type="Pfam" id="PF00644">
    <property type="entry name" value="PARP"/>
    <property type="match status" value="1"/>
</dbReference>
<dbReference type="PANTHER" id="PTHR10459">
    <property type="entry name" value="DNA LIGASE"/>
    <property type="match status" value="1"/>
</dbReference>
<proteinExistence type="inferred from homology"/>
<comment type="catalytic activity">
    <reaction evidence="1">
        <text>L-aspartyl-[protein] + NAD(+) = 4-O-(ADP-D-ribosyl)-L-aspartyl-[protein] + nicotinamide</text>
        <dbReference type="Rhea" id="RHEA:54424"/>
        <dbReference type="Rhea" id="RHEA-COMP:9867"/>
        <dbReference type="Rhea" id="RHEA-COMP:13832"/>
        <dbReference type="ChEBI" id="CHEBI:17154"/>
        <dbReference type="ChEBI" id="CHEBI:29961"/>
        <dbReference type="ChEBI" id="CHEBI:57540"/>
        <dbReference type="ChEBI" id="CHEBI:138102"/>
    </reaction>
</comment>
<evidence type="ECO:0000256" key="2">
    <source>
        <dbReference type="ARBA" id="ARBA00000459"/>
    </source>
</evidence>
<evidence type="ECO:0000256" key="8">
    <source>
        <dbReference type="ARBA" id="ARBA00022765"/>
    </source>
</evidence>
<name>A0ABR0XX70_REHGL</name>
<dbReference type="SUPFAM" id="SSF142921">
    <property type="entry name" value="WGR domain-like"/>
    <property type="match status" value="1"/>
</dbReference>
<dbReference type="SUPFAM" id="SSF56399">
    <property type="entry name" value="ADP-ribosylation"/>
    <property type="match status" value="1"/>
</dbReference>
<keyword evidence="6" id="KW-0548">Nucleotidyltransferase</keyword>
<evidence type="ECO:0000259" key="17">
    <source>
        <dbReference type="PROSITE" id="PS50172"/>
    </source>
</evidence>
<evidence type="ECO:0000313" key="21">
    <source>
        <dbReference type="EMBL" id="KAK6163580.1"/>
    </source>
</evidence>
<evidence type="ECO:0000256" key="14">
    <source>
        <dbReference type="ARBA" id="ARBA00024945"/>
    </source>
</evidence>
<feature type="domain" description="BRCT" evidence="17">
    <location>
        <begin position="190"/>
        <end position="282"/>
    </location>
</feature>
<dbReference type="InterPro" id="IPR012317">
    <property type="entry name" value="Poly(ADP-ribose)pol_cat_dom"/>
</dbReference>
<dbReference type="SMART" id="SM01335">
    <property type="entry name" value="PADR1"/>
    <property type="match status" value="1"/>
</dbReference>
<evidence type="ECO:0000256" key="15">
    <source>
        <dbReference type="RuleBase" id="RU362114"/>
    </source>
</evidence>
<dbReference type="InterPro" id="IPR004102">
    <property type="entry name" value="Poly(ADP-ribose)pol_reg_dom"/>
</dbReference>
<dbReference type="PROSITE" id="PS52007">
    <property type="entry name" value="PADR1"/>
    <property type="match status" value="1"/>
</dbReference>
<comment type="similarity">
    <text evidence="13">Belongs to the ARTD/PARP family.</text>
</comment>
<dbReference type="SMART" id="SM00292">
    <property type="entry name" value="BRCT"/>
    <property type="match status" value="1"/>
</dbReference>
<dbReference type="Pfam" id="PF00533">
    <property type="entry name" value="BRCT"/>
    <property type="match status" value="1"/>
</dbReference>
<dbReference type="PROSITE" id="PS51059">
    <property type="entry name" value="PARP_CATALYTIC"/>
    <property type="match status" value="1"/>
</dbReference>
<feature type="domain" description="PARP catalytic" evidence="18">
    <location>
        <begin position="585"/>
        <end position="816"/>
    </location>
</feature>
<evidence type="ECO:0000256" key="3">
    <source>
        <dbReference type="ARBA" id="ARBA00004123"/>
    </source>
</evidence>
<comment type="function">
    <text evidence="14">Involved in the base excision repair (BER) pathway, by catalyzing the poly(ADP-ribosyl)ation of a limited number of acceptor proteins involved in chromatin architecture and in DNA metabolism. This modification follows DNA damages and appears as an obligatory step in a detection/signaling pathway leading to the reparation of DNA strand breaks.</text>
</comment>
<dbReference type="EC" id="2.4.2.-" evidence="15"/>
<keyword evidence="8" id="KW-0013">ADP-ribosylation</keyword>
<accession>A0ABR0XX70</accession>
<comment type="subcellular location">
    <subcellularLocation>
        <location evidence="3">Nucleus</location>
    </subcellularLocation>
</comment>
<dbReference type="CDD" id="cd17747">
    <property type="entry name" value="BRCT_PARP1"/>
    <property type="match status" value="1"/>
</dbReference>
<gene>
    <name evidence="21" type="ORF">DH2020_000444</name>
</gene>
<dbReference type="InterPro" id="IPR012982">
    <property type="entry name" value="PARP1-like_PADR1_Zn_ribbon"/>
</dbReference>
<keyword evidence="4 15" id="KW-0328">Glycosyltransferase</keyword>
<keyword evidence="5 15" id="KW-0808">Transferase</keyword>
<evidence type="ECO:0000256" key="1">
    <source>
        <dbReference type="ARBA" id="ARBA00000438"/>
    </source>
</evidence>
<feature type="region of interest" description="Disordered" evidence="16">
    <location>
        <begin position="1"/>
        <end position="62"/>
    </location>
</feature>
<dbReference type="SUPFAM" id="SSF47587">
    <property type="entry name" value="Domain of poly(ADP-ribose) polymerase"/>
    <property type="match status" value="1"/>
</dbReference>